<dbReference type="Proteomes" id="UP001172159">
    <property type="component" value="Unassembled WGS sequence"/>
</dbReference>
<feature type="transmembrane region" description="Helical" evidence="5">
    <location>
        <begin position="47"/>
        <end position="69"/>
    </location>
</feature>
<keyword evidence="5" id="KW-0812">Transmembrane</keyword>
<dbReference type="Gene3D" id="1.10.472.10">
    <property type="entry name" value="Cyclin-like"/>
    <property type="match status" value="2"/>
</dbReference>
<organism evidence="7 8">
    <name type="scientific">Apiosordaria backusii</name>
    <dbReference type="NCBI Taxonomy" id="314023"/>
    <lineage>
        <taxon>Eukaryota</taxon>
        <taxon>Fungi</taxon>
        <taxon>Dikarya</taxon>
        <taxon>Ascomycota</taxon>
        <taxon>Pezizomycotina</taxon>
        <taxon>Sordariomycetes</taxon>
        <taxon>Sordariomycetidae</taxon>
        <taxon>Sordariales</taxon>
        <taxon>Lasiosphaeriaceae</taxon>
        <taxon>Apiosordaria</taxon>
    </lineage>
</organism>
<protein>
    <recommendedName>
        <fullName evidence="2">RNA polymerase II holoenzyme cyclin-like subunit</fullName>
    </recommendedName>
</protein>
<evidence type="ECO:0000313" key="8">
    <source>
        <dbReference type="Proteomes" id="UP001172159"/>
    </source>
</evidence>
<dbReference type="AlphaFoldDB" id="A0AA40B7D2"/>
<proteinExistence type="inferred from homology"/>
<feature type="domain" description="Cyclin-like" evidence="6">
    <location>
        <begin position="46"/>
        <end position="157"/>
    </location>
</feature>
<evidence type="ECO:0000256" key="1">
    <source>
        <dbReference type="ARBA" id="ARBA00008638"/>
    </source>
</evidence>
<evidence type="ECO:0000256" key="2">
    <source>
        <dbReference type="ARBA" id="ARBA00014912"/>
    </source>
</evidence>
<dbReference type="EMBL" id="JAUKTV010000009">
    <property type="protein sequence ID" value="KAK0729026.1"/>
    <property type="molecule type" value="Genomic_DNA"/>
</dbReference>
<dbReference type="InterPro" id="IPR036915">
    <property type="entry name" value="Cyclin-like_sf"/>
</dbReference>
<evidence type="ECO:0000313" key="7">
    <source>
        <dbReference type="EMBL" id="KAK0729026.1"/>
    </source>
</evidence>
<feature type="region of interest" description="Disordered" evidence="4">
    <location>
        <begin position="395"/>
        <end position="427"/>
    </location>
</feature>
<name>A0AA40B7D2_9PEZI</name>
<dbReference type="PANTHER" id="PTHR10026">
    <property type="entry name" value="CYCLIN"/>
    <property type="match status" value="1"/>
</dbReference>
<keyword evidence="3" id="KW-0195">Cyclin</keyword>
<dbReference type="SMART" id="SM00385">
    <property type="entry name" value="CYCLIN"/>
    <property type="match status" value="1"/>
</dbReference>
<accession>A0AA40B7D2</accession>
<comment type="similarity">
    <text evidence="1">Belongs to the cyclin family. Cyclin C subfamily.</text>
</comment>
<feature type="compositionally biased region" description="Acidic residues" evidence="4">
    <location>
        <begin position="417"/>
        <end position="427"/>
    </location>
</feature>
<dbReference type="GO" id="GO:0006357">
    <property type="term" value="P:regulation of transcription by RNA polymerase II"/>
    <property type="evidence" value="ECO:0007669"/>
    <property type="project" value="InterPro"/>
</dbReference>
<keyword evidence="5" id="KW-1133">Transmembrane helix</keyword>
<evidence type="ECO:0000256" key="5">
    <source>
        <dbReference type="SAM" id="Phobius"/>
    </source>
</evidence>
<feature type="compositionally biased region" description="Basic and acidic residues" evidence="4">
    <location>
        <begin position="405"/>
        <end position="416"/>
    </location>
</feature>
<dbReference type="CDD" id="cd20546">
    <property type="entry name" value="CYCLIN_SpCG1C_ScCTK2-like_rpt2"/>
    <property type="match status" value="1"/>
</dbReference>
<dbReference type="GO" id="GO:0016538">
    <property type="term" value="F:cyclin-dependent protein serine/threonine kinase regulator activity"/>
    <property type="evidence" value="ECO:0007669"/>
    <property type="project" value="InterPro"/>
</dbReference>
<keyword evidence="5" id="KW-0472">Membrane</keyword>
<evidence type="ECO:0000256" key="4">
    <source>
        <dbReference type="SAM" id="MobiDB-lite"/>
    </source>
</evidence>
<dbReference type="SUPFAM" id="SSF47954">
    <property type="entry name" value="Cyclin-like"/>
    <property type="match status" value="2"/>
</dbReference>
<dbReference type="Pfam" id="PF00134">
    <property type="entry name" value="Cyclin_N"/>
    <property type="match status" value="1"/>
</dbReference>
<reference evidence="7" key="1">
    <citation type="submission" date="2023-06" db="EMBL/GenBank/DDBJ databases">
        <title>Genome-scale phylogeny and comparative genomics of the fungal order Sordariales.</title>
        <authorList>
            <consortium name="Lawrence Berkeley National Laboratory"/>
            <person name="Hensen N."/>
            <person name="Bonometti L."/>
            <person name="Westerberg I."/>
            <person name="Brannstrom I.O."/>
            <person name="Guillou S."/>
            <person name="Cros-Aarteil S."/>
            <person name="Calhoun S."/>
            <person name="Haridas S."/>
            <person name="Kuo A."/>
            <person name="Mondo S."/>
            <person name="Pangilinan J."/>
            <person name="Riley R."/>
            <person name="Labutti K."/>
            <person name="Andreopoulos B."/>
            <person name="Lipzen A."/>
            <person name="Chen C."/>
            <person name="Yanf M."/>
            <person name="Daum C."/>
            <person name="Ng V."/>
            <person name="Clum A."/>
            <person name="Steindorff A."/>
            <person name="Ohm R."/>
            <person name="Martin F."/>
            <person name="Silar P."/>
            <person name="Natvig D."/>
            <person name="Lalanne C."/>
            <person name="Gautier V."/>
            <person name="Ament-Velasquez S.L."/>
            <person name="Kruys A."/>
            <person name="Hutchinson M.I."/>
            <person name="Powell A.J."/>
            <person name="Barry K."/>
            <person name="Miller A.N."/>
            <person name="Grigoriev I.V."/>
            <person name="Debuchy R."/>
            <person name="Gladieux P."/>
            <person name="Thoren M.H."/>
            <person name="Johannesson H."/>
        </authorList>
    </citation>
    <scope>NUCLEOTIDE SEQUENCE</scope>
    <source>
        <strain evidence="7">CBS 540.89</strain>
    </source>
</reference>
<comment type="caution">
    <text evidence="7">The sequence shown here is derived from an EMBL/GenBank/DDBJ whole genome shotgun (WGS) entry which is preliminary data.</text>
</comment>
<evidence type="ECO:0000259" key="6">
    <source>
        <dbReference type="SMART" id="SM00385"/>
    </source>
</evidence>
<keyword evidence="8" id="KW-1185">Reference proteome</keyword>
<sequence length="427" mass="47321">MSSPQRSQQQKREQWLFTLDEVKSTPSIIDGLPIAEERLRRAKGVNFIYQAGVLLELPQITIWVAAVFFHRFYMRYSMVEQNGGYITTYGHFLPANTAATALFLANKTEENCRKTKDLIIAVAKVAQKNTKLIIDEQSKEYWRWRDSILAFEEIMLETLTFDLMIDNPYREIYELLGELDLIKNHKLRDGVWAFCNDACLTVLPLVLNTREVAISAIFFAATVNKMQIADVRGQSWWGYLGGSEEMAALGVELMCEFYRENPLRKQDKCPPSPEFRLESTRRRGEVVGLGGGMDVDSPLGGMGTGTPTPVGTERAGTQSPGRKVNGNGIVKREESAEEKKAAVRVSVENGDSDAALKAAANEMGVHEHVKISNGDGTGGGGLVSPGPMLAAIKRKSAELEDPVDSAEREAKKIKLQDDEDEGEIKGS</sequence>
<evidence type="ECO:0000256" key="3">
    <source>
        <dbReference type="RuleBase" id="RU000383"/>
    </source>
</evidence>
<dbReference type="InterPro" id="IPR013763">
    <property type="entry name" value="Cyclin-like_dom"/>
</dbReference>
<gene>
    <name evidence="7" type="ORF">B0T21DRAFT_413134</name>
</gene>
<dbReference type="InterPro" id="IPR043198">
    <property type="entry name" value="Cyclin/Ssn8"/>
</dbReference>
<dbReference type="InterPro" id="IPR006671">
    <property type="entry name" value="Cyclin_N"/>
</dbReference>